<protein>
    <recommendedName>
        <fullName evidence="9">Enoyl reductase (ER) domain-containing protein</fullName>
    </recommendedName>
</protein>
<dbReference type="InterPro" id="IPR013149">
    <property type="entry name" value="ADH-like_C"/>
</dbReference>
<comment type="caution">
    <text evidence="10">The sequence shown here is derived from an EMBL/GenBank/DDBJ whole genome shotgun (WGS) entry which is preliminary data.</text>
</comment>
<keyword evidence="4 7" id="KW-0862">Zinc</keyword>
<dbReference type="InterPro" id="IPR002328">
    <property type="entry name" value="ADH_Zn_CS"/>
</dbReference>
<evidence type="ECO:0000256" key="6">
    <source>
        <dbReference type="ARBA" id="ARBA00023027"/>
    </source>
</evidence>
<dbReference type="SMART" id="SM00829">
    <property type="entry name" value="PKS_ER"/>
    <property type="match status" value="1"/>
</dbReference>
<evidence type="ECO:0000256" key="7">
    <source>
        <dbReference type="RuleBase" id="RU361277"/>
    </source>
</evidence>
<dbReference type="Pfam" id="PF00107">
    <property type="entry name" value="ADH_zinc_N"/>
    <property type="match status" value="1"/>
</dbReference>
<dbReference type="Proteomes" id="UP000319160">
    <property type="component" value="Unassembled WGS sequence"/>
</dbReference>
<keyword evidence="11" id="KW-1185">Reference proteome</keyword>
<evidence type="ECO:0000259" key="9">
    <source>
        <dbReference type="SMART" id="SM00829"/>
    </source>
</evidence>
<dbReference type="Gene3D" id="3.40.50.720">
    <property type="entry name" value="NAD(P)-binding Rossmann-like Domain"/>
    <property type="match status" value="1"/>
</dbReference>
<feature type="compositionally biased region" description="Polar residues" evidence="8">
    <location>
        <begin position="486"/>
        <end position="510"/>
    </location>
</feature>
<keyword evidence="5" id="KW-0560">Oxidoreductase</keyword>
<evidence type="ECO:0000313" key="10">
    <source>
        <dbReference type="EMBL" id="TRX91794.1"/>
    </source>
</evidence>
<evidence type="ECO:0000256" key="4">
    <source>
        <dbReference type="ARBA" id="ARBA00022833"/>
    </source>
</evidence>
<dbReference type="PANTHER" id="PTHR42940:SF6">
    <property type="entry name" value="DEHYDROGENASE, PUTATIVE (AFU_ORTHOLOGUE AFUA_2G04590)-RELATED"/>
    <property type="match status" value="1"/>
</dbReference>
<dbReference type="Pfam" id="PF08240">
    <property type="entry name" value="ADH_N"/>
    <property type="match status" value="1"/>
</dbReference>
<feature type="region of interest" description="Disordered" evidence="8">
    <location>
        <begin position="485"/>
        <end position="510"/>
    </location>
</feature>
<evidence type="ECO:0000256" key="2">
    <source>
        <dbReference type="ARBA" id="ARBA00008072"/>
    </source>
</evidence>
<dbReference type="InterPro" id="IPR020843">
    <property type="entry name" value="ER"/>
</dbReference>
<gene>
    <name evidence="10" type="ORF">FHL15_007347</name>
</gene>
<dbReference type="GO" id="GO:0008270">
    <property type="term" value="F:zinc ion binding"/>
    <property type="evidence" value="ECO:0007669"/>
    <property type="project" value="InterPro"/>
</dbReference>
<comment type="cofactor">
    <cofactor evidence="1 7">
        <name>Zn(2+)</name>
        <dbReference type="ChEBI" id="CHEBI:29105"/>
    </cofactor>
</comment>
<sequence>MSIIPTTQTAATVPELGGGVKFVHDYPVPQPGHNEVLAKVLYSGVCQSDLHTQAGIASDANGNPITKVKLPHVGGHEGVGRIVAIGPGCDDDIRLGMFVGIRFSSRICRRCEFCLAGKEQHCTKSTNHLHHEDGSFQEYIALDAGYLTILPNDIDPAVIGPVLCAGLTTYKAVKNANVKAADWVVVVGAGGGLGHLAVQYARAQGAIVIGIDGGAAKGDFIKEIGASEYIDFTTTPNLIEKVHELTSGGANAVIVTAASVKAFQQAADMLKVGGTLSCVGIPSEKGYLLTPISSIVIKGLHITGNLVGSLKECLEAVDLVRRGVVKPKITIRPFEDLPKIYDELEKGDVSGRMVLKIAKDDLALPSAIASFAKNAIPFKLAECGVFVWTEAPSVHSGAVYQFVEACTISSSSKLDNTLLYPASQTLQIALLAATSVLRNVSSSPVPIPNLNQIVNHSVHHGGNARYNEIPPESYRFGVLPNATVDGATNQPFKNENADFEQQTSPTELKL</sequence>
<dbReference type="PANTHER" id="PTHR42940">
    <property type="entry name" value="ALCOHOL DEHYDROGENASE 1-RELATED"/>
    <property type="match status" value="1"/>
</dbReference>
<evidence type="ECO:0000313" key="11">
    <source>
        <dbReference type="Proteomes" id="UP000319160"/>
    </source>
</evidence>
<dbReference type="InterPro" id="IPR013154">
    <property type="entry name" value="ADH-like_N"/>
</dbReference>
<dbReference type="SUPFAM" id="SSF50129">
    <property type="entry name" value="GroES-like"/>
    <property type="match status" value="1"/>
</dbReference>
<dbReference type="InterPro" id="IPR011032">
    <property type="entry name" value="GroES-like_sf"/>
</dbReference>
<feature type="domain" description="Enoyl reductase (ER)" evidence="9">
    <location>
        <begin position="17"/>
        <end position="355"/>
    </location>
</feature>
<evidence type="ECO:0000256" key="8">
    <source>
        <dbReference type="SAM" id="MobiDB-lite"/>
    </source>
</evidence>
<proteinExistence type="inferred from homology"/>
<accession>A0A553HV19</accession>
<evidence type="ECO:0000256" key="1">
    <source>
        <dbReference type="ARBA" id="ARBA00001947"/>
    </source>
</evidence>
<keyword evidence="6" id="KW-0520">NAD</keyword>
<dbReference type="Gene3D" id="3.90.180.10">
    <property type="entry name" value="Medium-chain alcohol dehydrogenases, catalytic domain"/>
    <property type="match status" value="1"/>
</dbReference>
<dbReference type="PROSITE" id="PS00059">
    <property type="entry name" value="ADH_ZINC"/>
    <property type="match status" value="1"/>
</dbReference>
<organism evidence="10 11">
    <name type="scientific">Xylaria flabelliformis</name>
    <dbReference type="NCBI Taxonomy" id="2512241"/>
    <lineage>
        <taxon>Eukaryota</taxon>
        <taxon>Fungi</taxon>
        <taxon>Dikarya</taxon>
        <taxon>Ascomycota</taxon>
        <taxon>Pezizomycotina</taxon>
        <taxon>Sordariomycetes</taxon>
        <taxon>Xylariomycetidae</taxon>
        <taxon>Xylariales</taxon>
        <taxon>Xylariaceae</taxon>
        <taxon>Xylaria</taxon>
    </lineage>
</organism>
<dbReference type="GO" id="GO:0004022">
    <property type="term" value="F:alcohol dehydrogenase (NAD+) activity"/>
    <property type="evidence" value="ECO:0007669"/>
    <property type="project" value="TreeGrafter"/>
</dbReference>
<dbReference type="OrthoDB" id="1879366at2759"/>
<dbReference type="InterPro" id="IPR036291">
    <property type="entry name" value="NAD(P)-bd_dom_sf"/>
</dbReference>
<dbReference type="CDD" id="cd08297">
    <property type="entry name" value="CAD3"/>
    <property type="match status" value="1"/>
</dbReference>
<name>A0A553HV19_9PEZI</name>
<dbReference type="STRING" id="2512241.A0A553HV19"/>
<evidence type="ECO:0000256" key="5">
    <source>
        <dbReference type="ARBA" id="ARBA00023002"/>
    </source>
</evidence>
<dbReference type="EMBL" id="VFLP01000042">
    <property type="protein sequence ID" value="TRX91794.1"/>
    <property type="molecule type" value="Genomic_DNA"/>
</dbReference>
<dbReference type="GO" id="GO:0005737">
    <property type="term" value="C:cytoplasm"/>
    <property type="evidence" value="ECO:0007669"/>
    <property type="project" value="TreeGrafter"/>
</dbReference>
<evidence type="ECO:0000256" key="3">
    <source>
        <dbReference type="ARBA" id="ARBA00022723"/>
    </source>
</evidence>
<reference evidence="11" key="1">
    <citation type="submission" date="2019-06" db="EMBL/GenBank/DDBJ databases">
        <title>Draft genome sequence of the griseofulvin-producing fungus Xylaria cubensis strain G536.</title>
        <authorList>
            <person name="Mead M.E."/>
            <person name="Raja H.A."/>
            <person name="Steenwyk J.L."/>
            <person name="Knowles S.L."/>
            <person name="Oberlies N.H."/>
            <person name="Rokas A."/>
        </authorList>
    </citation>
    <scope>NUCLEOTIDE SEQUENCE [LARGE SCALE GENOMIC DNA]</scope>
    <source>
        <strain evidence="11">G536</strain>
    </source>
</reference>
<dbReference type="FunFam" id="3.40.50.720:FF:000039">
    <property type="entry name" value="Alcohol dehydrogenase AdhP"/>
    <property type="match status" value="1"/>
</dbReference>
<dbReference type="SUPFAM" id="SSF51735">
    <property type="entry name" value="NAD(P)-binding Rossmann-fold domains"/>
    <property type="match status" value="1"/>
</dbReference>
<comment type="similarity">
    <text evidence="2 7">Belongs to the zinc-containing alcohol dehydrogenase family.</text>
</comment>
<keyword evidence="3 7" id="KW-0479">Metal-binding</keyword>
<dbReference type="AlphaFoldDB" id="A0A553HV19"/>